<dbReference type="HOGENOM" id="CLU_2084130_0_0_1"/>
<name>Q4S2X2_TETNG</name>
<evidence type="ECO:0000313" key="3">
    <source>
        <dbReference type="Proteomes" id="UP000007303"/>
    </source>
</evidence>
<reference evidence="1 3" key="1">
    <citation type="journal article" date="2004" name="Nature">
        <title>Genome duplication in the teleost fish Tetraodon nigroviridis reveals the early vertebrate proto-karyotype.</title>
        <authorList>
            <person name="Jaillon O."/>
            <person name="Aury J.-M."/>
            <person name="Brunet F."/>
            <person name="Petit J.-L."/>
            <person name="Stange-Thomann N."/>
            <person name="Mauceli E."/>
            <person name="Bouneau L."/>
            <person name="Fischer C."/>
            <person name="Ozouf-Costaz C."/>
            <person name="Bernot A."/>
            <person name="Nicaud S."/>
            <person name="Jaffe D."/>
            <person name="Fisher S."/>
            <person name="Lutfalla G."/>
            <person name="Dossat C."/>
            <person name="Segurens B."/>
            <person name="Dasilva C."/>
            <person name="Salanoubat M."/>
            <person name="Levy M."/>
            <person name="Boudet N."/>
            <person name="Castellano S."/>
            <person name="Anthouard V."/>
            <person name="Jubin C."/>
            <person name="Castelli V."/>
            <person name="Katinka M."/>
            <person name="Vacherie B."/>
            <person name="Biemont C."/>
            <person name="Skalli Z."/>
            <person name="Cattolico L."/>
            <person name="Poulain J."/>
            <person name="De Berardinis V."/>
            <person name="Cruaud C."/>
            <person name="Duprat S."/>
            <person name="Brottier P."/>
            <person name="Coutanceau J.-P."/>
            <person name="Gouzy J."/>
            <person name="Parra G."/>
            <person name="Lardier G."/>
            <person name="Chapple C."/>
            <person name="McKernan K.J."/>
            <person name="McEwan P."/>
            <person name="Bosak S."/>
            <person name="Kellis M."/>
            <person name="Volff J.-N."/>
            <person name="Guigo R."/>
            <person name="Zody M.C."/>
            <person name="Mesirov J."/>
            <person name="Lindblad-Toh K."/>
            <person name="Birren B."/>
            <person name="Nusbaum C."/>
            <person name="Kahn D."/>
            <person name="Robinson-Rechavi M."/>
            <person name="Laudet V."/>
            <person name="Schachter V."/>
            <person name="Quetier F."/>
            <person name="Saurin W."/>
            <person name="Scarpelli C."/>
            <person name="Wincker P."/>
            <person name="Lander E.S."/>
            <person name="Weissenbach J."/>
            <person name="Roest Crollius H."/>
        </authorList>
    </citation>
    <scope>NUCLEOTIDE SEQUENCE [LARGE SCALE GENOMIC DNA]</scope>
</reference>
<evidence type="ECO:0000313" key="2">
    <source>
        <dbReference type="Ensembl" id="ENSTNIP00000016290.1"/>
    </source>
</evidence>
<keyword evidence="3" id="KW-1185">Reference proteome</keyword>
<gene>
    <name evidence="1" type="ORF">GSTENG00024888001</name>
</gene>
<dbReference type="EMBL" id="CAAE01014759">
    <property type="protein sequence ID" value="CAG05010.1"/>
    <property type="molecule type" value="Genomic_DNA"/>
</dbReference>
<sequence length="117" mass="13317">MCERRKCCRGPSGELWQSQIRKVSLKTCPSSRFPHLAYLHISDLSASVHLGGSLFLFSSKLHLLMLYHFKAHSCFLESEFGEILRRQRRLISTPTARLSNTLLTLQIPNPALLTAHI</sequence>
<accession>Q4S2X2</accession>
<reference evidence="1" key="2">
    <citation type="submission" date="2004-02" db="EMBL/GenBank/DDBJ databases">
        <authorList>
            <consortium name="Genoscope"/>
            <consortium name="Whitehead Institute Centre for Genome Research"/>
        </authorList>
    </citation>
    <scope>NUCLEOTIDE SEQUENCE</scope>
</reference>
<protein>
    <submittedName>
        <fullName evidence="1">(spotted green pufferfish) hypothetical protein</fullName>
    </submittedName>
</protein>
<dbReference type="Ensembl" id="ENSTNIT00000016502.1">
    <property type="protein sequence ID" value="ENSTNIP00000016290.1"/>
    <property type="gene ID" value="ENSTNIG00000013300.1"/>
</dbReference>
<dbReference type="Proteomes" id="UP000007303">
    <property type="component" value="Unassembled WGS sequence"/>
</dbReference>
<dbReference type="AlphaFoldDB" id="Q4S2X2"/>
<dbReference type="KEGG" id="tng:GSTEN00024888G001"/>
<organism evidence="1">
    <name type="scientific">Tetraodon nigroviridis</name>
    <name type="common">Spotted green pufferfish</name>
    <name type="synonym">Chelonodon nigroviridis</name>
    <dbReference type="NCBI Taxonomy" id="99883"/>
    <lineage>
        <taxon>Eukaryota</taxon>
        <taxon>Metazoa</taxon>
        <taxon>Chordata</taxon>
        <taxon>Craniata</taxon>
        <taxon>Vertebrata</taxon>
        <taxon>Euteleostomi</taxon>
        <taxon>Actinopterygii</taxon>
        <taxon>Neopterygii</taxon>
        <taxon>Teleostei</taxon>
        <taxon>Neoteleostei</taxon>
        <taxon>Acanthomorphata</taxon>
        <taxon>Eupercaria</taxon>
        <taxon>Tetraodontiformes</taxon>
        <taxon>Tetradontoidea</taxon>
        <taxon>Tetraodontidae</taxon>
        <taxon>Tetraodon</taxon>
    </lineage>
</organism>
<reference evidence="2" key="3">
    <citation type="submission" date="2025-05" db="UniProtKB">
        <authorList>
            <consortium name="Ensembl"/>
        </authorList>
    </citation>
    <scope>IDENTIFICATION</scope>
</reference>
<proteinExistence type="predicted"/>
<evidence type="ECO:0000313" key="1">
    <source>
        <dbReference type="EMBL" id="CAG05010.1"/>
    </source>
</evidence>